<dbReference type="InterPro" id="IPR024973">
    <property type="entry name" value="ESPR"/>
</dbReference>
<accession>A0A7Y8GTX9</accession>
<dbReference type="Gene3D" id="2.60.40.3440">
    <property type="match status" value="1"/>
</dbReference>
<evidence type="ECO:0000259" key="3">
    <source>
        <dbReference type="Pfam" id="PF14252"/>
    </source>
</evidence>
<feature type="domain" description="ESPR" evidence="2">
    <location>
        <begin position="1"/>
        <end position="43"/>
    </location>
</feature>
<evidence type="ECO:0000256" key="1">
    <source>
        <dbReference type="SAM" id="MobiDB-lite"/>
    </source>
</evidence>
<proteinExistence type="predicted"/>
<name>A0A7Y8GTX9_9BURK</name>
<dbReference type="InterPro" id="IPR025592">
    <property type="entry name" value="DUF4347"/>
</dbReference>
<dbReference type="EMBL" id="VYGV01000003">
    <property type="protein sequence ID" value="NWF44027.1"/>
    <property type="molecule type" value="Genomic_DNA"/>
</dbReference>
<keyword evidence="5" id="KW-1185">Reference proteome</keyword>
<gene>
    <name evidence="4" type="ORF">F3K02_02000</name>
</gene>
<dbReference type="RefSeq" id="WP_177132807.1">
    <property type="nucleotide sequence ID" value="NZ_VYGV01000003.1"/>
</dbReference>
<feature type="region of interest" description="Disordered" evidence="1">
    <location>
        <begin position="103"/>
        <end position="166"/>
    </location>
</feature>
<comment type="caution">
    <text evidence="4">The sequence shown here is derived from an EMBL/GenBank/DDBJ whole genome shotgun (WGS) entry which is preliminary data.</text>
</comment>
<evidence type="ECO:0000313" key="5">
    <source>
        <dbReference type="Proteomes" id="UP000545507"/>
    </source>
</evidence>
<organism evidence="4 5">
    <name type="scientific">Hydrogenophaga aromaticivorans</name>
    <dbReference type="NCBI Taxonomy" id="2610898"/>
    <lineage>
        <taxon>Bacteria</taxon>
        <taxon>Pseudomonadati</taxon>
        <taxon>Pseudomonadota</taxon>
        <taxon>Betaproteobacteria</taxon>
        <taxon>Burkholderiales</taxon>
        <taxon>Comamonadaceae</taxon>
        <taxon>Hydrogenophaga</taxon>
    </lineage>
</organism>
<dbReference type="Pfam" id="PF14252">
    <property type="entry name" value="DUF4347"/>
    <property type="match status" value="1"/>
</dbReference>
<evidence type="ECO:0000313" key="4">
    <source>
        <dbReference type="EMBL" id="NWF44027.1"/>
    </source>
</evidence>
<feature type="non-terminal residue" evidence="4">
    <location>
        <position position="632"/>
    </location>
</feature>
<feature type="domain" description="DUF4347" evidence="3">
    <location>
        <begin position="172"/>
        <end position="325"/>
    </location>
</feature>
<protein>
    <submittedName>
        <fullName evidence="4">DUF4347 domain-containing protein</fullName>
    </submittedName>
</protein>
<evidence type="ECO:0000259" key="2">
    <source>
        <dbReference type="Pfam" id="PF13018"/>
    </source>
</evidence>
<reference evidence="4 5" key="1">
    <citation type="submission" date="2019-09" db="EMBL/GenBank/DDBJ databases">
        <title>Hydrogenophaga aromatica sp. nov., isolated from a para-xylene-degrading enrichment culture.</title>
        <authorList>
            <person name="Tancsics A."/>
            <person name="Banerjee S."/>
        </authorList>
    </citation>
    <scope>NUCLEOTIDE SEQUENCE [LARGE SCALE GENOMIC DNA]</scope>
    <source>
        <strain evidence="4 5">D2P1</strain>
    </source>
</reference>
<dbReference type="Pfam" id="PF17963">
    <property type="entry name" value="Big_9"/>
    <property type="match status" value="2"/>
</dbReference>
<feature type="compositionally biased region" description="Low complexity" evidence="1">
    <location>
        <begin position="125"/>
        <end position="134"/>
    </location>
</feature>
<dbReference type="AlphaFoldDB" id="A0A7Y8GTX9"/>
<sequence>MNKSHKSIWNESLGTYVAAAETANATGRKTSSGRKARRVPLRAHAGQLALEQRIVFDAALPATLVEAQAENAAGPDPVLAELDQLEAEDAEVDAAAVQAAVETTEPVSDGPEAAAAVDEDEAETGEAVAVAETGSEAAIDDSLEAPVAEEPLDGVTETEMAEAVEPERTEIIFVDSIAEGVTEYLDTHPGEVYVLDPDRDGVEQIAEILRDREGVDAIHIVSHGTDGQLFLGSGTLNTGTLANAYGDEMDVIAAALSDDADILIYGCDVASTEAGVELMQGLSDATGADVAASTDATGAAELGGDWVLEAQAGQIDTDALDIAAWQGLLGTSISITGANVTNTGLGFTTVAYNRDGSVGTVAVRTGTPPGFGVAATQLSGDPAEIGEQGGQAERLEITFAGTVTSANVWLAWQNPSESALVNFYRGTTLVGSWSRTGGTDTIDGPFTMTATGGVPFDRMVFTVPTSNAFAEDDYLVNRVDFVLMRPPVAQNDAFTTNEDVTVSGNLFANNGNGIDRDPDGDSFSVTAHTNPANGTVVVNPNGSFTYAPNVDFYGTDSFTYTITDADGGTSTATATITVTPANDPPLAVDDAITVAEDTPFTSIVDLDANDTDLDGDSLTVVPGTFATTAGGT</sequence>
<dbReference type="Pfam" id="PF13018">
    <property type="entry name" value="ESPR"/>
    <property type="match status" value="1"/>
</dbReference>
<dbReference type="Proteomes" id="UP000545507">
    <property type="component" value="Unassembled WGS sequence"/>
</dbReference>